<dbReference type="InterPro" id="IPR004437">
    <property type="entry name" value="ParB/RepB/Spo0J"/>
</dbReference>
<dbReference type="PANTHER" id="PTHR33375:SF7">
    <property type="entry name" value="CHROMOSOME 2-PARTITIONING PROTEIN PARB-RELATED"/>
    <property type="match status" value="1"/>
</dbReference>
<dbReference type="GO" id="GO:0007059">
    <property type="term" value="P:chromosome segregation"/>
    <property type="evidence" value="ECO:0007669"/>
    <property type="project" value="TreeGrafter"/>
</dbReference>
<reference evidence="4 5" key="1">
    <citation type="submission" date="2019-03" db="EMBL/GenBank/DDBJ databases">
        <title>Thermus tengchongensis species for the arsenic transformation mechanism.</title>
        <authorList>
            <person name="Yuan G.C."/>
        </authorList>
    </citation>
    <scope>NUCLEOTIDE SEQUENCE [LARGE SCALE GENOMIC DNA]</scope>
    <source>
        <strain evidence="4 5">15W</strain>
    </source>
</reference>
<dbReference type="GO" id="GO:0003677">
    <property type="term" value="F:DNA binding"/>
    <property type="evidence" value="ECO:0007669"/>
    <property type="project" value="UniProtKB-KW"/>
</dbReference>
<dbReference type="InterPro" id="IPR041468">
    <property type="entry name" value="HTH_ParB/Spo0J"/>
</dbReference>
<gene>
    <name evidence="4" type="ORF">E0687_05690</name>
</gene>
<comment type="caution">
    <text evidence="4">The sequence shown here is derived from an EMBL/GenBank/DDBJ whole genome shotgun (WGS) entry which is preliminary data.</text>
</comment>
<dbReference type="InterPro" id="IPR050336">
    <property type="entry name" value="Chromosome_partition/occlusion"/>
</dbReference>
<dbReference type="FunFam" id="3.90.1530.30:FF:000001">
    <property type="entry name" value="Chromosome partitioning protein ParB"/>
    <property type="match status" value="1"/>
</dbReference>
<dbReference type="Gene3D" id="3.90.1530.30">
    <property type="match status" value="1"/>
</dbReference>
<dbReference type="AlphaFoldDB" id="A0A4Y9FCC7"/>
<dbReference type="PANTHER" id="PTHR33375">
    <property type="entry name" value="CHROMOSOME-PARTITIONING PROTEIN PARB-RELATED"/>
    <property type="match status" value="1"/>
</dbReference>
<dbReference type="Pfam" id="PF17762">
    <property type="entry name" value="HTH_ParB"/>
    <property type="match status" value="1"/>
</dbReference>
<protein>
    <submittedName>
        <fullName evidence="4">ParB/RepB/Spo0J family partition protein</fullName>
    </submittedName>
</protein>
<sequence>MSAIRAYLKGLVEEAKKPTSSTLLLAELVPRPQPRRRFEEASLKALAESIRAHGVLEPLLVRPLGDGRYEIVAGERRYRAAQMAGLSEVPVVVLEGLDEKTAQAIALMENLQREDLNPYEETVAVLDLLALELGKGREEVVSLLHRMRNERGGKATQNVLGSPEAQKVEEVFRLLGRMTWESFVQARLPLLNLPPDLQEALLEGAIPYTAALELKKVKEEGERRKLLEEAKAGLSLRELKAKVRELLRKEASPPPWHKEVLARLSRLDLEALPPEKRKAVERHLQALAKELGLTRKA</sequence>
<evidence type="ECO:0000313" key="5">
    <source>
        <dbReference type="Proteomes" id="UP000297668"/>
    </source>
</evidence>
<comment type="similarity">
    <text evidence="1">Belongs to the ParB family.</text>
</comment>
<dbReference type="Pfam" id="PF02195">
    <property type="entry name" value="ParB_N"/>
    <property type="match status" value="1"/>
</dbReference>
<feature type="domain" description="ParB-like N-terminal" evidence="3">
    <location>
        <begin position="21"/>
        <end position="111"/>
    </location>
</feature>
<keyword evidence="2" id="KW-0238">DNA-binding</keyword>
<evidence type="ECO:0000256" key="1">
    <source>
        <dbReference type="ARBA" id="ARBA00006295"/>
    </source>
</evidence>
<evidence type="ECO:0000256" key="2">
    <source>
        <dbReference type="ARBA" id="ARBA00023125"/>
    </source>
</evidence>
<dbReference type="Proteomes" id="UP000297668">
    <property type="component" value="Unassembled WGS sequence"/>
</dbReference>
<dbReference type="RefSeq" id="WP_135260068.1">
    <property type="nucleotide sequence ID" value="NZ_SJZF01000008.1"/>
</dbReference>
<dbReference type="InterPro" id="IPR003115">
    <property type="entry name" value="ParB_N"/>
</dbReference>
<dbReference type="Gene3D" id="1.10.10.2830">
    <property type="match status" value="1"/>
</dbReference>
<proteinExistence type="inferred from homology"/>
<dbReference type="InterPro" id="IPR036086">
    <property type="entry name" value="ParB/Sulfiredoxin_sf"/>
</dbReference>
<organism evidence="4 5">
    <name type="scientific">Thermus tengchongensis</name>
    <dbReference type="NCBI Taxonomy" id="1214928"/>
    <lineage>
        <taxon>Bacteria</taxon>
        <taxon>Thermotogati</taxon>
        <taxon>Deinococcota</taxon>
        <taxon>Deinococci</taxon>
        <taxon>Thermales</taxon>
        <taxon>Thermaceae</taxon>
        <taxon>Thermus</taxon>
    </lineage>
</organism>
<dbReference type="SUPFAM" id="SSF110849">
    <property type="entry name" value="ParB/Sulfiredoxin"/>
    <property type="match status" value="1"/>
</dbReference>
<dbReference type="NCBIfam" id="TIGR00180">
    <property type="entry name" value="parB_part"/>
    <property type="match status" value="1"/>
</dbReference>
<evidence type="ECO:0000313" key="4">
    <source>
        <dbReference type="EMBL" id="TFU26502.1"/>
    </source>
</evidence>
<dbReference type="GO" id="GO:0005694">
    <property type="term" value="C:chromosome"/>
    <property type="evidence" value="ECO:0007669"/>
    <property type="project" value="TreeGrafter"/>
</dbReference>
<dbReference type="SMART" id="SM00470">
    <property type="entry name" value="ParB"/>
    <property type="match status" value="1"/>
</dbReference>
<name>A0A4Y9FCC7_9DEIN</name>
<dbReference type="EMBL" id="SJZF01000008">
    <property type="protein sequence ID" value="TFU26502.1"/>
    <property type="molecule type" value="Genomic_DNA"/>
</dbReference>
<dbReference type="CDD" id="cd16393">
    <property type="entry name" value="SPO0J_N"/>
    <property type="match status" value="1"/>
</dbReference>
<accession>A0A4Y9FCC7</accession>
<dbReference type="SUPFAM" id="SSF109709">
    <property type="entry name" value="KorB DNA-binding domain-like"/>
    <property type="match status" value="1"/>
</dbReference>
<evidence type="ECO:0000259" key="3">
    <source>
        <dbReference type="SMART" id="SM00470"/>
    </source>
</evidence>